<dbReference type="Proteomes" id="UP000346198">
    <property type="component" value="Unassembled WGS sequence"/>
</dbReference>
<reference evidence="7 8" key="1">
    <citation type="submission" date="2019-04" db="EMBL/GenBank/DDBJ databases">
        <authorList>
            <person name="Van Vliet M D."/>
        </authorList>
    </citation>
    <scope>NUCLEOTIDE SEQUENCE [LARGE SCALE GENOMIC DNA]</scope>
    <source>
        <strain evidence="7 8">F21</strain>
    </source>
</reference>
<evidence type="ECO:0000256" key="2">
    <source>
        <dbReference type="ARBA" id="ARBA00022679"/>
    </source>
</evidence>
<evidence type="ECO:0000256" key="4">
    <source>
        <dbReference type="RuleBase" id="RU003733"/>
    </source>
</evidence>
<evidence type="ECO:0000313" key="7">
    <source>
        <dbReference type="EMBL" id="VGO23380.1"/>
    </source>
</evidence>
<gene>
    <name evidence="7" type="primary">lyx</name>
    <name evidence="7" type="ORF">SCARR_05487</name>
</gene>
<accession>A0A6C2USR6</accession>
<keyword evidence="8" id="KW-1185">Reference proteome</keyword>
<dbReference type="InterPro" id="IPR018483">
    <property type="entry name" value="Carb_kinase_FGGY_CS"/>
</dbReference>
<evidence type="ECO:0000256" key="3">
    <source>
        <dbReference type="ARBA" id="ARBA00022777"/>
    </source>
</evidence>
<keyword evidence="2 4" id="KW-0808">Transferase</keyword>
<keyword evidence="3 4" id="KW-0418">Kinase</keyword>
<dbReference type="InterPro" id="IPR018485">
    <property type="entry name" value="FGGY_C"/>
</dbReference>
<dbReference type="InterPro" id="IPR018484">
    <property type="entry name" value="FGGY_N"/>
</dbReference>
<evidence type="ECO:0000313" key="8">
    <source>
        <dbReference type="Proteomes" id="UP000346198"/>
    </source>
</evidence>
<dbReference type="Gene3D" id="3.30.420.40">
    <property type="match status" value="2"/>
</dbReference>
<dbReference type="Pfam" id="PF02782">
    <property type="entry name" value="FGGY_C"/>
    <property type="match status" value="1"/>
</dbReference>
<dbReference type="PROSITE" id="PS00445">
    <property type="entry name" value="FGGY_KINASES_2"/>
    <property type="match status" value="1"/>
</dbReference>
<dbReference type="InterPro" id="IPR050406">
    <property type="entry name" value="FGGY_Carb_Kinase"/>
</dbReference>
<protein>
    <submittedName>
        <fullName evidence="7">L-xylulose/3-keto-L-gulonate kinase</fullName>
    </submittedName>
</protein>
<sequence length="491" mass="53581">MSKYLLGIDNGGTMSKAALFTTAGKEVACASRNVQSFELHPGWSERDATGVWERTASAIREVVEKSNLDPKEIAAVACTGHGNGLYLIDAEGKPVRNSINSTDSRAASYIERWMADGVDEKVLPKTTQCLWPAQPNALLAWLRDNEPETLAKASAVQFAKDYIRTQLTGEIWMELTDMSGSSLMNVVTGEYDDEVLELFGLSDMKRLLPPLKKSHDVCGKVTADAAALTGLAEGTPVAGGMFDIDACGLASGIVDAGQMSLVAGTWGNNQYIAKEPLIDKELFMTSCYSIPGWYLMLEGSPTSASNLQWFVNRFFDEPDLKACDEAVGAIEPAANEIVFLPFLYGTNEKSAAKSSFLGLEGRHTREDMMRAVYEGVVFSHNHHLQRLLQFRDKPECIRFTGGAARSEVWVQMFADCFQIPVEIPAGTELGALGAAMAAAVAAGVYEDFPEAAKAMTRIARRHDPDPAKAAIYAEKYARYKKAVETLDAIWR</sequence>
<dbReference type="AlphaFoldDB" id="A0A6C2USR6"/>
<evidence type="ECO:0000256" key="1">
    <source>
        <dbReference type="ARBA" id="ARBA00009156"/>
    </source>
</evidence>
<dbReference type="EMBL" id="CAAHFH010000003">
    <property type="protein sequence ID" value="VGO23380.1"/>
    <property type="molecule type" value="Genomic_DNA"/>
</dbReference>
<proteinExistence type="inferred from homology"/>
<name>A0A6C2USR6_9BACT</name>
<feature type="domain" description="Carbohydrate kinase FGGY C-terminal" evidence="6">
    <location>
        <begin position="260"/>
        <end position="442"/>
    </location>
</feature>
<evidence type="ECO:0000259" key="6">
    <source>
        <dbReference type="Pfam" id="PF02782"/>
    </source>
</evidence>
<organism evidence="7 8">
    <name type="scientific">Pontiella sulfatireligans</name>
    <dbReference type="NCBI Taxonomy" id="2750658"/>
    <lineage>
        <taxon>Bacteria</taxon>
        <taxon>Pseudomonadati</taxon>
        <taxon>Kiritimatiellota</taxon>
        <taxon>Kiritimatiellia</taxon>
        <taxon>Kiritimatiellales</taxon>
        <taxon>Pontiellaceae</taxon>
        <taxon>Pontiella</taxon>
    </lineage>
</organism>
<evidence type="ECO:0000259" key="5">
    <source>
        <dbReference type="Pfam" id="PF00370"/>
    </source>
</evidence>
<dbReference type="PANTHER" id="PTHR43095:SF3">
    <property type="entry name" value="L-XYLULOSE_3-KETO-L-GULONATE KINASE"/>
    <property type="match status" value="1"/>
</dbReference>
<feature type="domain" description="Carbohydrate kinase FGGY N-terminal" evidence="5">
    <location>
        <begin position="4"/>
        <end position="244"/>
    </location>
</feature>
<dbReference type="GO" id="GO:0005975">
    <property type="term" value="P:carbohydrate metabolic process"/>
    <property type="evidence" value="ECO:0007669"/>
    <property type="project" value="InterPro"/>
</dbReference>
<dbReference type="GO" id="GO:0016301">
    <property type="term" value="F:kinase activity"/>
    <property type="evidence" value="ECO:0007669"/>
    <property type="project" value="UniProtKB-KW"/>
</dbReference>
<dbReference type="Pfam" id="PF00370">
    <property type="entry name" value="FGGY_N"/>
    <property type="match status" value="1"/>
</dbReference>
<dbReference type="CDD" id="cd07802">
    <property type="entry name" value="ASKHA_NBD_FGGY_EcLyxK-like"/>
    <property type="match status" value="1"/>
</dbReference>
<dbReference type="SUPFAM" id="SSF53067">
    <property type="entry name" value="Actin-like ATPase domain"/>
    <property type="match status" value="2"/>
</dbReference>
<dbReference type="InterPro" id="IPR000577">
    <property type="entry name" value="Carb_kinase_FGGY"/>
</dbReference>
<dbReference type="PIRSF" id="PIRSF000538">
    <property type="entry name" value="GlpK"/>
    <property type="match status" value="1"/>
</dbReference>
<dbReference type="PANTHER" id="PTHR43095">
    <property type="entry name" value="SUGAR KINASE"/>
    <property type="match status" value="1"/>
</dbReference>
<dbReference type="RefSeq" id="WP_136065656.1">
    <property type="nucleotide sequence ID" value="NZ_CAAHFH010000003.1"/>
</dbReference>
<dbReference type="GO" id="GO:0016773">
    <property type="term" value="F:phosphotransferase activity, alcohol group as acceptor"/>
    <property type="evidence" value="ECO:0007669"/>
    <property type="project" value="InterPro"/>
</dbReference>
<dbReference type="InterPro" id="IPR043129">
    <property type="entry name" value="ATPase_NBD"/>
</dbReference>
<comment type="similarity">
    <text evidence="1 4">Belongs to the FGGY kinase family.</text>
</comment>